<proteinExistence type="predicted"/>
<dbReference type="EMBL" id="JACDUR010000009">
    <property type="protein sequence ID" value="MBA2896885.1"/>
    <property type="molecule type" value="Genomic_DNA"/>
</dbReference>
<dbReference type="RefSeq" id="WP_181615573.1">
    <property type="nucleotide sequence ID" value="NZ_BAABAM010000008.1"/>
</dbReference>
<dbReference type="Proteomes" id="UP000530928">
    <property type="component" value="Unassembled WGS sequence"/>
</dbReference>
<evidence type="ECO:0000313" key="1">
    <source>
        <dbReference type="EMBL" id="MBA2896885.1"/>
    </source>
</evidence>
<keyword evidence="2" id="KW-1185">Reference proteome</keyword>
<gene>
    <name evidence="1" type="ORF">HNR30_008276</name>
</gene>
<name>A0A7W0CTJ9_9ACTN</name>
<accession>A0A7W0CTJ9</accession>
<protein>
    <recommendedName>
        <fullName evidence="3">Leucine rich repeat variant</fullName>
    </recommendedName>
</protein>
<comment type="caution">
    <text evidence="1">The sequence shown here is derived from an EMBL/GenBank/DDBJ whole genome shotgun (WGS) entry which is preliminary data.</text>
</comment>
<evidence type="ECO:0000313" key="2">
    <source>
        <dbReference type="Proteomes" id="UP000530928"/>
    </source>
</evidence>
<dbReference type="AlphaFoldDB" id="A0A7W0CTJ9"/>
<dbReference type="Gene3D" id="1.25.10.10">
    <property type="entry name" value="Leucine-rich Repeat Variant"/>
    <property type="match status" value="2"/>
</dbReference>
<reference evidence="1 2" key="1">
    <citation type="submission" date="2020-07" db="EMBL/GenBank/DDBJ databases">
        <title>Genomic Encyclopedia of Type Strains, Phase IV (KMG-IV): sequencing the most valuable type-strain genomes for metagenomic binning, comparative biology and taxonomic classification.</title>
        <authorList>
            <person name="Goeker M."/>
        </authorList>
    </citation>
    <scope>NUCLEOTIDE SEQUENCE [LARGE SCALE GENOMIC DNA]</scope>
    <source>
        <strain evidence="1 2">DSM 45533</strain>
    </source>
</reference>
<dbReference type="InterPro" id="IPR011989">
    <property type="entry name" value="ARM-like"/>
</dbReference>
<evidence type="ECO:0008006" key="3">
    <source>
        <dbReference type="Google" id="ProtNLM"/>
    </source>
</evidence>
<sequence>MSPVAANPALPPDLVDRLITSADEWTAADLADHAELTPSQAHALATRAGSVIPALIKRGLLPLDAADPATRPDAALLLLADGAGLPAWPGVLAADPTRREALAACPGLPPDVQELLADDQDIRVVAELALWAGPELATRLSAHPHAEVRSAVAANVSAPPEVLAALVTGDTLPPPLGCLVCDREATPYVHAPECPRLDCDLRPGASCDGTHESTTEELRLRAIANPSTPPAVLLRFAVDPSTLIRLRLAERPDLPQETYEQLAAGPEPGVRGALAANPGIDDALIRRLAEDPDPLVRRDLAAHPRIPPSVLDDLSRTTRIGATLLPRIAAASTSEIEELAASANPVMRMLVAARRDLPPAVRDALAADSDAKVVKAVAGHPGLSDAQLRAVVSRHGAMVAAAVATNPDASPTLLEELTRHRPPVRKVLREVARHPGATAAALLTCLDDPKARALAATHPNLPREAMETLLAAGE</sequence>
<organism evidence="1 2">
    <name type="scientific">Nonomuraea soli</name>
    <dbReference type="NCBI Taxonomy" id="1032476"/>
    <lineage>
        <taxon>Bacteria</taxon>
        <taxon>Bacillati</taxon>
        <taxon>Actinomycetota</taxon>
        <taxon>Actinomycetes</taxon>
        <taxon>Streptosporangiales</taxon>
        <taxon>Streptosporangiaceae</taxon>
        <taxon>Nonomuraea</taxon>
    </lineage>
</organism>